<proteinExistence type="predicted"/>
<dbReference type="EMBL" id="BPQP01000088">
    <property type="protein sequence ID" value="GJD97354.1"/>
    <property type="molecule type" value="Genomic_DNA"/>
</dbReference>
<reference evidence="1" key="1">
    <citation type="journal article" date="2021" name="Front. Microbiol.">
        <title>Comprehensive Comparative Genomics and Phenotyping of Methylobacterium Species.</title>
        <authorList>
            <person name="Alessa O."/>
            <person name="Ogura Y."/>
            <person name="Fujitani Y."/>
            <person name="Takami H."/>
            <person name="Hayashi T."/>
            <person name="Sahin N."/>
            <person name="Tani A."/>
        </authorList>
    </citation>
    <scope>NUCLEOTIDE SEQUENCE</scope>
    <source>
        <strain evidence="1">DSM 19015</strain>
    </source>
</reference>
<gene>
    <name evidence="1" type="ORF">OCOJLMKI_4583</name>
</gene>
<dbReference type="RefSeq" id="WP_238246424.1">
    <property type="nucleotide sequence ID" value="NZ_BPQP01000088.1"/>
</dbReference>
<comment type="caution">
    <text evidence="1">The sequence shown here is derived from an EMBL/GenBank/DDBJ whole genome shotgun (WGS) entry which is preliminary data.</text>
</comment>
<reference evidence="1" key="2">
    <citation type="submission" date="2021-08" db="EMBL/GenBank/DDBJ databases">
        <authorList>
            <person name="Tani A."/>
            <person name="Ola A."/>
            <person name="Ogura Y."/>
            <person name="Katsura K."/>
            <person name="Hayashi T."/>
        </authorList>
    </citation>
    <scope>NUCLEOTIDE SEQUENCE</scope>
    <source>
        <strain evidence="1">DSM 19015</strain>
    </source>
</reference>
<evidence type="ECO:0000313" key="2">
    <source>
        <dbReference type="Proteomes" id="UP001055125"/>
    </source>
</evidence>
<protein>
    <submittedName>
        <fullName evidence="1">Uncharacterized protein</fullName>
    </submittedName>
</protein>
<dbReference type="Proteomes" id="UP001055125">
    <property type="component" value="Unassembled WGS sequence"/>
</dbReference>
<evidence type="ECO:0000313" key="1">
    <source>
        <dbReference type="EMBL" id="GJD97354.1"/>
    </source>
</evidence>
<name>A0ABQ4S4D7_9HYPH</name>
<organism evidence="1 2">
    <name type="scientific">Methylobacterium iners</name>
    <dbReference type="NCBI Taxonomy" id="418707"/>
    <lineage>
        <taxon>Bacteria</taxon>
        <taxon>Pseudomonadati</taxon>
        <taxon>Pseudomonadota</taxon>
        <taxon>Alphaproteobacteria</taxon>
        <taxon>Hyphomicrobiales</taxon>
        <taxon>Methylobacteriaceae</taxon>
        <taxon>Methylobacterium</taxon>
    </lineage>
</organism>
<accession>A0ABQ4S4D7</accession>
<sequence length="84" mass="8897">MTNPATLSARMRRVEAKRGFAGDIAGASDAQLHAFIREGYRELAAKHGSLPQAIGALRRTGDAADAALAQIIEEEIASGNAQRH</sequence>
<keyword evidence="2" id="KW-1185">Reference proteome</keyword>